<evidence type="ECO:0000313" key="5">
    <source>
        <dbReference type="Proteomes" id="UP000223777"/>
    </source>
</evidence>
<gene>
    <name evidence="2" type="ORF">CN958_19430</name>
    <name evidence="3" type="ORF">CN984_02865</name>
    <name evidence="1" type="ORF">COK86_24375</name>
</gene>
<dbReference type="Proteomes" id="UP000224076">
    <property type="component" value="Unassembled WGS sequence"/>
</dbReference>
<dbReference type="EMBL" id="NUIL01000001">
    <property type="protein sequence ID" value="PGO34228.1"/>
    <property type="molecule type" value="Genomic_DNA"/>
</dbReference>
<accession>A0A150BZS5</accession>
<dbReference type="Proteomes" id="UP000223777">
    <property type="component" value="Unassembled WGS sequence"/>
</dbReference>
<dbReference type="EMBL" id="NUHO01000082">
    <property type="protein sequence ID" value="PGM91033.1"/>
    <property type="molecule type" value="Genomic_DNA"/>
</dbReference>
<dbReference type="Proteomes" id="UP000222054">
    <property type="component" value="Unassembled WGS sequence"/>
</dbReference>
<protein>
    <submittedName>
        <fullName evidence="2">Uncharacterized protein</fullName>
    </submittedName>
</protein>
<evidence type="ECO:0000313" key="1">
    <source>
        <dbReference type="EMBL" id="PFU38682.1"/>
    </source>
</evidence>
<name>A0A150BZS5_BACCE</name>
<proteinExistence type="predicted"/>
<comment type="caution">
    <text evidence="2">The sequence shown here is derived from an EMBL/GenBank/DDBJ whole genome shotgun (WGS) entry which is preliminary data.</text>
</comment>
<evidence type="ECO:0000313" key="3">
    <source>
        <dbReference type="EMBL" id="PGO34228.1"/>
    </source>
</evidence>
<dbReference type="EMBL" id="NVDG01000046">
    <property type="protein sequence ID" value="PFU38682.1"/>
    <property type="molecule type" value="Genomic_DNA"/>
</dbReference>
<evidence type="ECO:0000313" key="2">
    <source>
        <dbReference type="EMBL" id="PGM91033.1"/>
    </source>
</evidence>
<organism evidence="2 4">
    <name type="scientific">Bacillus cereus</name>
    <dbReference type="NCBI Taxonomy" id="1396"/>
    <lineage>
        <taxon>Bacteria</taxon>
        <taxon>Bacillati</taxon>
        <taxon>Bacillota</taxon>
        <taxon>Bacilli</taxon>
        <taxon>Bacillales</taxon>
        <taxon>Bacillaceae</taxon>
        <taxon>Bacillus</taxon>
        <taxon>Bacillus cereus group</taxon>
    </lineage>
</organism>
<evidence type="ECO:0000313" key="6">
    <source>
        <dbReference type="Proteomes" id="UP000224076"/>
    </source>
</evidence>
<evidence type="ECO:0000313" key="4">
    <source>
        <dbReference type="Proteomes" id="UP000222054"/>
    </source>
</evidence>
<reference evidence="4 5" key="1">
    <citation type="submission" date="2017-09" db="EMBL/GenBank/DDBJ databases">
        <title>Large-scale bioinformatics analysis of Bacillus genomes uncovers conserved roles of natural products in bacterial physiology.</title>
        <authorList>
            <consortium name="Agbiome Team Llc"/>
            <person name="Bleich R.M."/>
            <person name="Grubbs K.J."/>
            <person name="Santa Maria K.C."/>
            <person name="Allen S.E."/>
            <person name="Farag S."/>
            <person name="Shank E.A."/>
            <person name="Bowers A."/>
        </authorList>
    </citation>
    <scope>NUCLEOTIDE SEQUENCE [LARGE SCALE GENOMIC DNA]</scope>
    <source>
        <strain evidence="3 5">AFS050027</strain>
        <strain evidence="2 4">AFS053130</strain>
        <strain evidence="1 6">AFS061806</strain>
    </source>
</reference>
<sequence length="44" mass="5048">MKVSLYIHLTSRSAVVSTISRWKLGKVNIFLESSNNVSFIMYNL</sequence>
<dbReference type="AlphaFoldDB" id="A0A150BZS5"/>